<dbReference type="RefSeq" id="WP_150458337.1">
    <property type="nucleotide sequence ID" value="NZ_VYKK01000015.1"/>
</dbReference>
<dbReference type="OrthoDB" id="8115576at2"/>
<gene>
    <name evidence="2" type="ORF">F4V43_11245</name>
</gene>
<dbReference type="GO" id="GO:0003677">
    <property type="term" value="F:DNA binding"/>
    <property type="evidence" value="ECO:0007669"/>
    <property type="project" value="InterPro"/>
</dbReference>
<dbReference type="InterPro" id="IPR001387">
    <property type="entry name" value="Cro/C1-type_HTH"/>
</dbReference>
<reference evidence="2 3" key="1">
    <citation type="submission" date="2019-09" db="EMBL/GenBank/DDBJ databases">
        <title>Bacillus ochoae sp. nov., Paenibacillus whitsoniae sp. nov., Paenibacillus spiritus sp. nov. Isolated from the Mars Exploration Rover during spacecraft assembly.</title>
        <authorList>
            <person name="Seuylemezian A."/>
            <person name="Vaishampayan P."/>
        </authorList>
    </citation>
    <scope>NUCLEOTIDE SEQUENCE [LARGE SCALE GENOMIC DNA]</scope>
    <source>
        <strain evidence="2 3">MER_111</strain>
    </source>
</reference>
<dbReference type="CDD" id="cd00093">
    <property type="entry name" value="HTH_XRE"/>
    <property type="match status" value="1"/>
</dbReference>
<dbReference type="AlphaFoldDB" id="A0A5J5G8P7"/>
<dbReference type="EMBL" id="VYKK01000015">
    <property type="protein sequence ID" value="KAA9003982.1"/>
    <property type="molecule type" value="Genomic_DNA"/>
</dbReference>
<accession>A0A5J5G8P7</accession>
<name>A0A5J5G8P7_9BACL</name>
<keyword evidence="3" id="KW-1185">Reference proteome</keyword>
<proteinExistence type="predicted"/>
<dbReference type="SMART" id="SM00530">
    <property type="entry name" value="HTH_XRE"/>
    <property type="match status" value="1"/>
</dbReference>
<feature type="domain" description="HTH cro/C1-type" evidence="1">
    <location>
        <begin position="7"/>
        <end position="62"/>
    </location>
</feature>
<evidence type="ECO:0000259" key="1">
    <source>
        <dbReference type="PROSITE" id="PS50943"/>
    </source>
</evidence>
<dbReference type="Pfam" id="PF13443">
    <property type="entry name" value="HTH_26"/>
    <property type="match status" value="1"/>
</dbReference>
<organism evidence="2 3">
    <name type="scientific">Paenibacillus spiritus</name>
    <dbReference type="NCBI Taxonomy" id="2496557"/>
    <lineage>
        <taxon>Bacteria</taxon>
        <taxon>Bacillati</taxon>
        <taxon>Bacillota</taxon>
        <taxon>Bacilli</taxon>
        <taxon>Bacillales</taxon>
        <taxon>Paenibacillaceae</taxon>
        <taxon>Paenibacillus</taxon>
    </lineage>
</organism>
<sequence length="117" mass="12838">MTVTDRLARLMNERGINRSELAKGAGIPYTTIVSLFEKGAENIKLSTMRKLAAYFGKTLDELVEEDEPAAHAHPDLSDEEILTLAAHQVGGHTEPMTPEKLAQIRLALRIALAKDNS</sequence>
<dbReference type="PROSITE" id="PS50943">
    <property type="entry name" value="HTH_CROC1"/>
    <property type="match status" value="1"/>
</dbReference>
<protein>
    <submittedName>
        <fullName evidence="2">Helix-turn-helix transcriptional regulator</fullName>
    </submittedName>
</protein>
<dbReference type="Gene3D" id="1.10.260.40">
    <property type="entry name" value="lambda repressor-like DNA-binding domains"/>
    <property type="match status" value="1"/>
</dbReference>
<dbReference type="SUPFAM" id="SSF47413">
    <property type="entry name" value="lambda repressor-like DNA-binding domains"/>
    <property type="match status" value="1"/>
</dbReference>
<evidence type="ECO:0000313" key="2">
    <source>
        <dbReference type="EMBL" id="KAA9003982.1"/>
    </source>
</evidence>
<comment type="caution">
    <text evidence="2">The sequence shown here is derived from an EMBL/GenBank/DDBJ whole genome shotgun (WGS) entry which is preliminary data.</text>
</comment>
<dbReference type="Proteomes" id="UP000367750">
    <property type="component" value="Unassembled WGS sequence"/>
</dbReference>
<dbReference type="InterPro" id="IPR010982">
    <property type="entry name" value="Lambda_DNA-bd_dom_sf"/>
</dbReference>
<evidence type="ECO:0000313" key="3">
    <source>
        <dbReference type="Proteomes" id="UP000367750"/>
    </source>
</evidence>